<keyword evidence="3" id="KW-1185">Reference proteome</keyword>
<name>A0ABS2SW95_9BACI</name>
<gene>
    <name evidence="2" type="ORF">JOC54_003103</name>
</gene>
<accession>A0ABS2SW95</accession>
<feature type="transmembrane region" description="Helical" evidence="1">
    <location>
        <begin position="74"/>
        <end position="100"/>
    </location>
</feature>
<evidence type="ECO:0000313" key="2">
    <source>
        <dbReference type="EMBL" id="MBM7839823.1"/>
    </source>
</evidence>
<keyword evidence="1" id="KW-0812">Transmembrane</keyword>
<evidence type="ECO:0000313" key="3">
    <source>
        <dbReference type="Proteomes" id="UP001179280"/>
    </source>
</evidence>
<dbReference type="Proteomes" id="UP001179280">
    <property type="component" value="Unassembled WGS sequence"/>
</dbReference>
<dbReference type="EMBL" id="JAFBCV010000010">
    <property type="protein sequence ID" value="MBM7839823.1"/>
    <property type="molecule type" value="Genomic_DNA"/>
</dbReference>
<evidence type="ECO:0000256" key="1">
    <source>
        <dbReference type="SAM" id="Phobius"/>
    </source>
</evidence>
<keyword evidence="1" id="KW-1133">Transmembrane helix</keyword>
<organism evidence="2 3">
    <name type="scientific">Shouchella xiaoxiensis</name>
    <dbReference type="NCBI Taxonomy" id="766895"/>
    <lineage>
        <taxon>Bacteria</taxon>
        <taxon>Bacillati</taxon>
        <taxon>Bacillota</taxon>
        <taxon>Bacilli</taxon>
        <taxon>Bacillales</taxon>
        <taxon>Bacillaceae</taxon>
        <taxon>Shouchella</taxon>
    </lineage>
</organism>
<feature type="transmembrane region" description="Helical" evidence="1">
    <location>
        <begin position="38"/>
        <end position="62"/>
    </location>
</feature>
<comment type="caution">
    <text evidence="2">The sequence shown here is derived from an EMBL/GenBank/DDBJ whole genome shotgun (WGS) entry which is preliminary data.</text>
</comment>
<keyword evidence="1" id="KW-0472">Membrane</keyword>
<proteinExistence type="predicted"/>
<protein>
    <submittedName>
        <fullName evidence="2">Uncharacterized protein</fullName>
    </submittedName>
</protein>
<reference evidence="2" key="1">
    <citation type="submission" date="2021-01" db="EMBL/GenBank/DDBJ databases">
        <title>Genomic Encyclopedia of Type Strains, Phase IV (KMG-IV): sequencing the most valuable type-strain genomes for metagenomic binning, comparative biology and taxonomic classification.</title>
        <authorList>
            <person name="Goeker M."/>
        </authorList>
    </citation>
    <scope>NUCLEOTIDE SEQUENCE</scope>
    <source>
        <strain evidence="2">DSM 21943</strain>
    </source>
</reference>
<dbReference type="RefSeq" id="WP_204467062.1">
    <property type="nucleotide sequence ID" value="NZ_JAFBCV010000010.1"/>
</dbReference>
<sequence length="101" mass="11562">MTQKITMLSTLIILATLVALTGPWISMQVTQLIPAIPSIWLLLALTIMSAFLYLRTFIWLILLKARDEVRDSLWGTLVVVVVFTTLSGMAWSLFFLSMWWE</sequence>